<evidence type="ECO:0000313" key="2">
    <source>
        <dbReference type="EMBL" id="GHP12101.1"/>
    </source>
</evidence>
<feature type="region of interest" description="Disordered" evidence="1">
    <location>
        <begin position="150"/>
        <end position="215"/>
    </location>
</feature>
<name>A0A830I2X0_9CHLO</name>
<feature type="region of interest" description="Disordered" evidence="1">
    <location>
        <begin position="23"/>
        <end position="113"/>
    </location>
</feature>
<feature type="compositionally biased region" description="Polar residues" evidence="1">
    <location>
        <begin position="103"/>
        <end position="113"/>
    </location>
</feature>
<dbReference type="Proteomes" id="UP000660262">
    <property type="component" value="Unassembled WGS sequence"/>
</dbReference>
<gene>
    <name evidence="2" type="ORF">PPROV_001082800</name>
</gene>
<comment type="caution">
    <text evidence="2">The sequence shown here is derived from an EMBL/GenBank/DDBJ whole genome shotgun (WGS) entry which is preliminary data.</text>
</comment>
<protein>
    <submittedName>
        <fullName evidence="2">Uncharacterized protein</fullName>
    </submittedName>
</protein>
<organism evidence="2 3">
    <name type="scientific">Pycnococcus provasolii</name>
    <dbReference type="NCBI Taxonomy" id="41880"/>
    <lineage>
        <taxon>Eukaryota</taxon>
        <taxon>Viridiplantae</taxon>
        <taxon>Chlorophyta</taxon>
        <taxon>Pseudoscourfieldiophyceae</taxon>
        <taxon>Pseudoscourfieldiales</taxon>
        <taxon>Pycnococcaceae</taxon>
        <taxon>Pycnococcus</taxon>
    </lineage>
</organism>
<accession>A0A830I2X0</accession>
<evidence type="ECO:0000313" key="3">
    <source>
        <dbReference type="Proteomes" id="UP000660262"/>
    </source>
</evidence>
<keyword evidence="3" id="KW-1185">Reference proteome</keyword>
<proteinExistence type="predicted"/>
<dbReference type="EMBL" id="BNJQ01000038">
    <property type="protein sequence ID" value="GHP12101.1"/>
    <property type="molecule type" value="Genomic_DNA"/>
</dbReference>
<feature type="compositionally biased region" description="Basic and acidic residues" evidence="1">
    <location>
        <begin position="23"/>
        <end position="35"/>
    </location>
</feature>
<reference evidence="2" key="1">
    <citation type="submission" date="2020-10" db="EMBL/GenBank/DDBJ databases">
        <title>Unveiling of a novel bifunctional photoreceptor, Dualchrome1, isolated from a cosmopolitan green alga.</title>
        <authorList>
            <person name="Suzuki S."/>
            <person name="Kawachi M."/>
        </authorList>
    </citation>
    <scope>NUCLEOTIDE SEQUENCE</scope>
    <source>
        <strain evidence="2">NIES 2893</strain>
    </source>
</reference>
<evidence type="ECO:0000256" key="1">
    <source>
        <dbReference type="SAM" id="MobiDB-lite"/>
    </source>
</evidence>
<dbReference type="AlphaFoldDB" id="A0A830I2X0"/>
<sequence>MPDENENENEAIAAAAHIVPGDWERFLAHKNGDEETRGDEEEEPATTAAMPTPKTGTNASVVARWRAPAVPKPQPRQQYYNTGRGRGATYLRGGGRVGATLQPRPTNAPTVDSSWAALVDNAVGDEMKTTTLQPRASNATKAASPWAAFVDNAGGDEMPPPPTTATTTTTSLQPRATNAPREASPWAAFLDNADGDCEQPATKRPRHISKEDGGVDQVENFWASMRGGQTEASAQARWL</sequence>